<feature type="transmembrane region" description="Helical" evidence="1">
    <location>
        <begin position="77"/>
        <end position="97"/>
    </location>
</feature>
<dbReference type="PANTHER" id="PTHR31302">
    <property type="entry name" value="TRANSMEMBRANE PROTEIN WITH METALLOPHOSPHOESTERASE DOMAIN-RELATED"/>
    <property type="match status" value="1"/>
</dbReference>
<evidence type="ECO:0000313" key="4">
    <source>
        <dbReference type="Proteomes" id="UP001176021"/>
    </source>
</evidence>
<feature type="transmembrane region" description="Helical" evidence="1">
    <location>
        <begin position="6"/>
        <end position="26"/>
    </location>
</feature>
<evidence type="ECO:0000256" key="1">
    <source>
        <dbReference type="SAM" id="Phobius"/>
    </source>
</evidence>
<feature type="transmembrane region" description="Helical" evidence="1">
    <location>
        <begin position="38"/>
        <end position="57"/>
    </location>
</feature>
<keyword evidence="1" id="KW-1133">Transmembrane helix</keyword>
<dbReference type="PANTHER" id="PTHR31302:SF0">
    <property type="entry name" value="TRANSMEMBRANE PROTEIN WITH METALLOPHOSPHOESTERASE DOMAIN"/>
    <property type="match status" value="1"/>
</dbReference>
<dbReference type="EMBL" id="JAMJEV010000004">
    <property type="protein sequence ID" value="MDO0822517.1"/>
    <property type="molecule type" value="Genomic_DNA"/>
</dbReference>
<evidence type="ECO:0000313" key="3">
    <source>
        <dbReference type="EMBL" id="MDO0822517.1"/>
    </source>
</evidence>
<dbReference type="InterPro" id="IPR051158">
    <property type="entry name" value="Metallophosphoesterase_sf"/>
</dbReference>
<proteinExistence type="predicted"/>
<reference evidence="3" key="1">
    <citation type="submission" date="2022-05" db="EMBL/GenBank/DDBJ databases">
        <title>Expanded diversity of anoxic marine methylotrophy in a Black Sea sulfate reducing microorganism.</title>
        <authorList>
            <person name="Fischer P.Q."/>
            <person name="Stams A.J.M."/>
            <person name="Villanueva L."/>
            <person name="Sousa D.Z."/>
        </authorList>
    </citation>
    <scope>NUCLEOTIDE SEQUENCE</scope>
    <source>
        <strain evidence="3">P130</strain>
    </source>
</reference>
<comment type="caution">
    <text evidence="3">The sequence shown here is derived from an EMBL/GenBank/DDBJ whole genome shotgun (WGS) entry which is preliminary data.</text>
</comment>
<dbReference type="Proteomes" id="UP001176021">
    <property type="component" value="Unassembled WGS sequence"/>
</dbReference>
<dbReference type="InterPro" id="IPR029052">
    <property type="entry name" value="Metallo-depent_PP-like"/>
</dbReference>
<feature type="domain" description="Calcineurin-like phosphoesterase" evidence="2">
    <location>
        <begin position="161"/>
        <end position="328"/>
    </location>
</feature>
<name>A0ABT8QMF5_9FIRM</name>
<dbReference type="RefSeq" id="WP_301998975.1">
    <property type="nucleotide sequence ID" value="NZ_JAMJEV010000004.1"/>
</dbReference>
<keyword evidence="1" id="KW-0812">Transmembrane</keyword>
<dbReference type="CDD" id="cd07385">
    <property type="entry name" value="MPP_YkuE_C"/>
    <property type="match status" value="1"/>
</dbReference>
<organism evidence="3 4">
    <name type="scientific">Desulfosporosinus nitroreducens</name>
    <dbReference type="NCBI Taxonomy" id="2018668"/>
    <lineage>
        <taxon>Bacteria</taxon>
        <taxon>Bacillati</taxon>
        <taxon>Bacillota</taxon>
        <taxon>Clostridia</taxon>
        <taxon>Eubacteriales</taxon>
        <taxon>Desulfitobacteriaceae</taxon>
        <taxon>Desulfosporosinus</taxon>
    </lineage>
</organism>
<keyword evidence="1" id="KW-0472">Membrane</keyword>
<sequence length="386" mass="43506">MTNPLFILVGTVIFLVYGGLNFYIGLRGWQALFSYVPFLSSKVYWPVFLLLAFSYLLSRFSEKFLPTMLYEGMTIAGAYWIAFMFYFLLIITSIDLLRLFDRWLRLVPPEIKRSLNPALGLTVFILVVGIVSFGVWNASHPKINHYDLSIAKQAGPLKQLHVVMVSDIHLGTIVHNYQLTKLVNQVNDLKPDLILFAGDVFDEDIESKNKQQISDTFRMLRASYGAFAVLGNHEYIGGNADEAIKYLGEAGVKVLRDTSQEIAGSFYLIGRDDLSGARFNGAKRQDLATIMQGVNRSLPILLMDHQPSHLEEPVEQGVDLQVSGHTHNGQLFPIQFITQRIFEQDWGLLRKGDFQLIVSSGYGTWGPPIRIGNNPEIVDITITFNP</sequence>
<dbReference type="SUPFAM" id="SSF56300">
    <property type="entry name" value="Metallo-dependent phosphatases"/>
    <property type="match status" value="1"/>
</dbReference>
<dbReference type="Pfam" id="PF00149">
    <property type="entry name" value="Metallophos"/>
    <property type="match status" value="1"/>
</dbReference>
<dbReference type="Gene3D" id="3.60.21.10">
    <property type="match status" value="1"/>
</dbReference>
<feature type="transmembrane region" description="Helical" evidence="1">
    <location>
        <begin position="118"/>
        <end position="136"/>
    </location>
</feature>
<gene>
    <name evidence="3" type="ORF">M8H41_06560</name>
</gene>
<evidence type="ECO:0000259" key="2">
    <source>
        <dbReference type="Pfam" id="PF00149"/>
    </source>
</evidence>
<keyword evidence="4" id="KW-1185">Reference proteome</keyword>
<accession>A0ABT8QMF5</accession>
<protein>
    <submittedName>
        <fullName evidence="3">Metallophosphoesterase</fullName>
    </submittedName>
</protein>
<dbReference type="InterPro" id="IPR004843">
    <property type="entry name" value="Calcineurin-like_PHP"/>
</dbReference>